<name>A0A917ESF2_9MICC</name>
<comment type="caution">
    <text evidence="1">The sequence shown here is derived from an EMBL/GenBank/DDBJ whole genome shotgun (WGS) entry which is preliminary data.</text>
</comment>
<sequence length="334" mass="37912">MTDLTFSIEKTRFDEDYKPVGETRLTTNFANLARGEGRRENLRGALRMIDDRFNALAGVEDGGRYSVELDIISVNIDLEGDGGLESFPLIEMLQTGIVDRRLGQRTEGIVGNNFSSYVRDYDFSIRLREHAQNHPDSGLPEDFGVLHGNLFKGFLQSEAYTQHFGKPPVICISVSSSRTYHRTENSHPVLGVEYQQDEYSLTDEYFGKMGMRVRYFMPPGSAAPLAFYFLGDLTEDYTDLELIATISTMESFQKIYRPEIYSANTPAGQSYRPSLDHADYTPTGIVYDREERARLGAEQGRFAQETLIAPHQEKFEQWSARFSDHHHAPQGKTS</sequence>
<evidence type="ECO:0000313" key="2">
    <source>
        <dbReference type="Proteomes" id="UP000633136"/>
    </source>
</evidence>
<dbReference type="InterPro" id="IPR015004">
    <property type="entry name" value="MesX"/>
</dbReference>
<keyword evidence="2" id="KW-1185">Reference proteome</keyword>
<gene>
    <name evidence="1" type="ORF">GCM10011401_22080</name>
</gene>
<protein>
    <recommendedName>
        <fullName evidence="3">DUF1852 domain-containing protein</fullName>
    </recommendedName>
</protein>
<dbReference type="EMBL" id="BMIS01000010">
    <property type="protein sequence ID" value="GGE74434.1"/>
    <property type="molecule type" value="Genomic_DNA"/>
</dbReference>
<proteinExistence type="predicted"/>
<dbReference type="Proteomes" id="UP000633136">
    <property type="component" value="Unassembled WGS sequence"/>
</dbReference>
<evidence type="ECO:0000313" key="1">
    <source>
        <dbReference type="EMBL" id="GGE74434.1"/>
    </source>
</evidence>
<reference evidence="1" key="1">
    <citation type="journal article" date="2014" name="Int. J. Syst. Evol. Microbiol.">
        <title>Complete genome sequence of Corynebacterium casei LMG S-19264T (=DSM 44701T), isolated from a smear-ripened cheese.</title>
        <authorList>
            <consortium name="US DOE Joint Genome Institute (JGI-PGF)"/>
            <person name="Walter F."/>
            <person name="Albersmeier A."/>
            <person name="Kalinowski J."/>
            <person name="Ruckert C."/>
        </authorList>
    </citation>
    <scope>NUCLEOTIDE SEQUENCE</scope>
    <source>
        <strain evidence="1">CGMCC 1.15388</strain>
    </source>
</reference>
<evidence type="ECO:0008006" key="3">
    <source>
        <dbReference type="Google" id="ProtNLM"/>
    </source>
</evidence>
<accession>A0A917ESF2</accession>
<dbReference type="AlphaFoldDB" id="A0A917ESF2"/>
<reference evidence="1" key="2">
    <citation type="submission" date="2020-09" db="EMBL/GenBank/DDBJ databases">
        <authorList>
            <person name="Sun Q."/>
            <person name="Zhou Y."/>
        </authorList>
    </citation>
    <scope>NUCLEOTIDE SEQUENCE</scope>
    <source>
        <strain evidence="1">CGMCC 1.15388</strain>
    </source>
</reference>
<organism evidence="1 2">
    <name type="scientific">Nesterenkonia cremea</name>
    <dbReference type="NCBI Taxonomy" id="1882340"/>
    <lineage>
        <taxon>Bacteria</taxon>
        <taxon>Bacillati</taxon>
        <taxon>Actinomycetota</taxon>
        <taxon>Actinomycetes</taxon>
        <taxon>Micrococcales</taxon>
        <taxon>Micrococcaceae</taxon>
        <taxon>Nesterenkonia</taxon>
    </lineage>
</organism>
<dbReference type="Pfam" id="PF08908">
    <property type="entry name" value="MesX"/>
    <property type="match status" value="1"/>
</dbReference>
<dbReference type="RefSeq" id="WP_188685669.1">
    <property type="nucleotide sequence ID" value="NZ_BMIS01000010.1"/>
</dbReference>